<dbReference type="Pfam" id="PF24390">
    <property type="entry name" value="PRTase-CE"/>
    <property type="match status" value="1"/>
</dbReference>
<dbReference type="Proteomes" id="UP001240697">
    <property type="component" value="Chromosome"/>
</dbReference>
<proteinExistence type="predicted"/>
<organism evidence="2 3">
    <name type="scientific">Comamonas resistens</name>
    <dbReference type="NCBI Taxonomy" id="3046670"/>
    <lineage>
        <taxon>Bacteria</taxon>
        <taxon>Pseudomonadati</taxon>
        <taxon>Pseudomonadota</taxon>
        <taxon>Betaproteobacteria</taxon>
        <taxon>Burkholderiales</taxon>
        <taxon>Comamonadaceae</taxon>
        <taxon>Comamonas</taxon>
    </lineage>
</organism>
<accession>A0ABY8SVP2</accession>
<protein>
    <recommendedName>
        <fullName evidence="1">PRTase-CE domain-containing protein</fullName>
    </recommendedName>
</protein>
<evidence type="ECO:0000313" key="2">
    <source>
        <dbReference type="EMBL" id="WHS66384.1"/>
    </source>
</evidence>
<evidence type="ECO:0000259" key="1">
    <source>
        <dbReference type="Pfam" id="PF24390"/>
    </source>
</evidence>
<name>A0ABY8SVP2_9BURK</name>
<sequence length="306" mass="34559">MTVELPPTVAENWKFFVNAQLWPRAARFDPKGWLTNFDEADQKYAIRLLEGFTYFADELIEALFQAAFQNLSQLVVQNKNNYFSASTQWTQFLESVIVVRAEGNYSSDADSGFIFTRLARNKLGVQEEQLLSPAKALEKLRATPRGNVVFVDDFVGSGEQFQDTWTKNHWLSGFASASFNSLVSAIGSGTVGFYYCPLICTERGRKHISDNCPWVKVVPAHVLPETYSALSVNSVIWRDDMQEDGPLFVKRASERAGIPFREGQEGCWTGYRGLGLALAFEHGWPDAVLPIFTHQKNGWKPLLKQR</sequence>
<dbReference type="EMBL" id="CP125947">
    <property type="protein sequence ID" value="WHS66384.1"/>
    <property type="molecule type" value="Genomic_DNA"/>
</dbReference>
<dbReference type="RefSeq" id="WP_283487475.1">
    <property type="nucleotide sequence ID" value="NZ_CP125947.1"/>
</dbReference>
<reference evidence="2 3" key="1">
    <citation type="submission" date="2023-05" db="EMBL/GenBank/DDBJ databases">
        <authorList>
            <person name="Yin Y."/>
            <person name="Lu Z."/>
        </authorList>
    </citation>
    <scope>NUCLEOTIDE SEQUENCE [LARGE SCALE GENOMIC DNA]</scope>
    <source>
        <strain evidence="2 3">ZM22</strain>
    </source>
</reference>
<dbReference type="InterPro" id="IPR056920">
    <property type="entry name" value="PRTase-CE"/>
</dbReference>
<gene>
    <name evidence="2" type="ORF">QMY55_04350</name>
</gene>
<evidence type="ECO:0000313" key="3">
    <source>
        <dbReference type="Proteomes" id="UP001240697"/>
    </source>
</evidence>
<keyword evidence="3" id="KW-1185">Reference proteome</keyword>
<feature type="domain" description="PRTase-CE" evidence="1">
    <location>
        <begin position="31"/>
        <end position="304"/>
    </location>
</feature>